<organism evidence="2 3">
    <name type="scientific">Pseudomonas aeruginosa</name>
    <dbReference type="NCBI Taxonomy" id="287"/>
    <lineage>
        <taxon>Bacteria</taxon>
        <taxon>Pseudomonadati</taxon>
        <taxon>Pseudomonadota</taxon>
        <taxon>Gammaproteobacteria</taxon>
        <taxon>Pseudomonadales</taxon>
        <taxon>Pseudomonadaceae</taxon>
        <taxon>Pseudomonas</taxon>
    </lineage>
</organism>
<feature type="domain" description="Serine aminopeptidase S33" evidence="1">
    <location>
        <begin position="27"/>
        <end position="287"/>
    </location>
</feature>
<comment type="caution">
    <text evidence="2">The sequence shown here is derived from an EMBL/GenBank/DDBJ whole genome shotgun (WGS) entry which is preliminary data.</text>
</comment>
<dbReference type="EMBL" id="RBSQ01001036">
    <property type="protein sequence ID" value="RMS48825.1"/>
    <property type="molecule type" value="Genomic_DNA"/>
</dbReference>
<dbReference type="AlphaFoldDB" id="A0A072ZS72"/>
<evidence type="ECO:0000313" key="3">
    <source>
        <dbReference type="Proteomes" id="UP000270834"/>
    </source>
</evidence>
<dbReference type="PIRSF" id="PIRSF037442">
    <property type="entry name" value="UCP037442_abhydr"/>
    <property type="match status" value="1"/>
</dbReference>
<name>A0A072ZS72_PSEAI</name>
<sequence length="316" mass="35295">MPAAAYWLPASDETPLYTRHWPSATAVGAVMLSHGMAEHAGRYERLAAALNAAGYHFYAIDQRGHGRTAEADELGHFADQGGWGKVVGDLASLNHHIRQQHPELPIFLLGHSMGSYISMAYLLHHSCSLQGAILSGSNYQPQALYRIARLIARFERWRQGPLGKSALIDFLSFGSFNKAFKPNRTAFDWLSRDPQEVDRYVADPLCGFRCSNQLWVDLLGGLADITPPTHLRQIDADLPLLVIGGERDPVSQGKRLGDLADALRGAGLRQVTLKTYPEARHELFNESNRDAVTQDLIDWLEQALRHRRDHSTKERT</sequence>
<gene>
    <name evidence="2" type="ORF">ALP65_01280</name>
</gene>
<dbReference type="InterPro" id="IPR051044">
    <property type="entry name" value="MAG_DAG_Lipase"/>
</dbReference>
<evidence type="ECO:0000259" key="1">
    <source>
        <dbReference type="Pfam" id="PF12146"/>
    </source>
</evidence>
<dbReference type="eggNOG" id="COG2267">
    <property type="taxonomic scope" value="Bacteria"/>
</dbReference>
<protein>
    <recommendedName>
        <fullName evidence="1">Serine aminopeptidase S33 domain-containing protein</fullName>
    </recommendedName>
</protein>
<reference evidence="2 3" key="1">
    <citation type="submission" date="2018-08" db="EMBL/GenBank/DDBJ databases">
        <title>Recombination of ecologically and evolutionarily significant loci maintains genetic cohesion in the Pseudomonas syringae species complex.</title>
        <authorList>
            <person name="Dillon M."/>
            <person name="Thakur S."/>
            <person name="Almeida R.N.D."/>
            <person name="Weir B.S."/>
            <person name="Guttman D.S."/>
        </authorList>
    </citation>
    <scope>NUCLEOTIDE SEQUENCE [LARGE SCALE GENOMIC DNA]</scope>
    <source>
        <strain evidence="2 3">ICMP 7846</strain>
    </source>
</reference>
<dbReference type="Proteomes" id="UP000270834">
    <property type="component" value="Unassembled WGS sequence"/>
</dbReference>
<dbReference type="InterPro" id="IPR022742">
    <property type="entry name" value="Hydrolase_4"/>
</dbReference>
<dbReference type="FunFam" id="3.40.50.1820:FF:000552">
    <property type="entry name" value="Alpha/beta hydrolase"/>
    <property type="match status" value="1"/>
</dbReference>
<accession>A0A1S1C8F0</accession>
<dbReference type="PANTHER" id="PTHR11614">
    <property type="entry name" value="PHOSPHOLIPASE-RELATED"/>
    <property type="match status" value="1"/>
</dbReference>
<dbReference type="Pfam" id="PF12146">
    <property type="entry name" value="Hydrolase_4"/>
    <property type="match status" value="1"/>
</dbReference>
<dbReference type="RefSeq" id="WP_003122430.1">
    <property type="nucleotide sequence ID" value="NZ_AP031604.1"/>
</dbReference>
<dbReference type="InterPro" id="IPR029058">
    <property type="entry name" value="AB_hydrolase_fold"/>
</dbReference>
<proteinExistence type="predicted"/>
<accession>A0A072ZS72</accession>
<evidence type="ECO:0000313" key="2">
    <source>
        <dbReference type="EMBL" id="RMS48825.1"/>
    </source>
</evidence>
<dbReference type="Gene3D" id="3.40.50.1820">
    <property type="entry name" value="alpha/beta hydrolase"/>
    <property type="match status" value="1"/>
</dbReference>
<dbReference type="SUPFAM" id="SSF53474">
    <property type="entry name" value="alpha/beta-Hydrolases"/>
    <property type="match status" value="1"/>
</dbReference>
<dbReference type="InterPro" id="IPR017208">
    <property type="entry name" value="UCP037442_abhydr"/>
</dbReference>